<accession>A0A8T9MXY2</accession>
<feature type="region of interest" description="Disordered" evidence="1">
    <location>
        <begin position="378"/>
        <end position="417"/>
    </location>
</feature>
<protein>
    <submittedName>
        <fullName evidence="2">Phage portal protein</fullName>
    </submittedName>
</protein>
<dbReference type="EMBL" id="CP091521">
    <property type="protein sequence ID" value="UOP05328.1"/>
    <property type="molecule type" value="Genomic_DNA"/>
</dbReference>
<feature type="compositionally biased region" description="Basic and acidic residues" evidence="1">
    <location>
        <begin position="380"/>
        <end position="417"/>
    </location>
</feature>
<proteinExistence type="predicted"/>
<dbReference type="RefSeq" id="WP_027008580.1">
    <property type="nucleotide sequence ID" value="NZ_CP091521.1"/>
</dbReference>
<dbReference type="AlphaFoldDB" id="A0A8T9MXY2"/>
<dbReference type="KEGG" id="ckh:LVJ77_03785"/>
<evidence type="ECO:0000313" key="2">
    <source>
        <dbReference type="EMBL" id="UOP05328.1"/>
    </source>
</evidence>
<dbReference type="Pfam" id="PF04860">
    <property type="entry name" value="Phage_portal"/>
    <property type="match status" value="1"/>
</dbReference>
<dbReference type="NCBIfam" id="TIGR01537">
    <property type="entry name" value="portal_HK97"/>
    <property type="match status" value="1"/>
</dbReference>
<dbReference type="InterPro" id="IPR006427">
    <property type="entry name" value="Portal_HK97"/>
</dbReference>
<organism evidence="2 3">
    <name type="scientific">Conchiformibius kuhniae</name>
    <dbReference type="NCBI Taxonomy" id="211502"/>
    <lineage>
        <taxon>Bacteria</taxon>
        <taxon>Pseudomonadati</taxon>
        <taxon>Pseudomonadota</taxon>
        <taxon>Betaproteobacteria</taxon>
        <taxon>Neisseriales</taxon>
        <taxon>Neisseriaceae</taxon>
        <taxon>Conchiformibius</taxon>
    </lineage>
</organism>
<name>A0A8T9MXY2_9NEIS</name>
<reference evidence="2" key="2">
    <citation type="submission" date="2024-09" db="EMBL/GenBank/DDBJ databases">
        <authorList>
            <person name="Veyrier F.J."/>
        </authorList>
    </citation>
    <scope>NUCLEOTIDE SEQUENCE</scope>
    <source>
        <strain evidence="2">17694</strain>
    </source>
</reference>
<dbReference type="Proteomes" id="UP000831534">
    <property type="component" value="Chromosome"/>
</dbReference>
<evidence type="ECO:0000256" key="1">
    <source>
        <dbReference type="SAM" id="MobiDB-lite"/>
    </source>
</evidence>
<gene>
    <name evidence="2" type="ORF">LVJ77_03785</name>
</gene>
<evidence type="ECO:0000313" key="3">
    <source>
        <dbReference type="Proteomes" id="UP000831534"/>
    </source>
</evidence>
<dbReference type="InterPro" id="IPR006944">
    <property type="entry name" value="Phage/GTA_portal"/>
</dbReference>
<keyword evidence="3" id="KW-1185">Reference proteome</keyword>
<feature type="region of interest" description="Disordered" evidence="1">
    <location>
        <begin position="1"/>
        <end position="25"/>
    </location>
</feature>
<feature type="compositionally biased region" description="Basic residues" evidence="1">
    <location>
        <begin position="1"/>
        <end position="13"/>
    </location>
</feature>
<reference evidence="2" key="1">
    <citation type="journal article" date="2022" name="Res Sq">
        <title>Evolution of multicellular longitudinally dividing oral cavity symbionts (Neisseriaceae).</title>
        <authorList>
            <person name="Nyongesa S."/>
            <person name="Weber P."/>
            <person name="Bernet E."/>
            <person name="Pullido F."/>
            <person name="Nieckarz M."/>
            <person name="Delaby M."/>
            <person name="Nieves C."/>
            <person name="Viehboeck T."/>
            <person name="Krause N."/>
            <person name="Rivera-Millot A."/>
            <person name="Nakamura A."/>
            <person name="Vischer N."/>
            <person name="VanNieuwenhze M."/>
            <person name="Brun Y."/>
            <person name="Cava F."/>
            <person name="Bulgheresi S."/>
            <person name="Veyrier F."/>
        </authorList>
    </citation>
    <scope>NUCLEOTIDE SEQUENCE</scope>
    <source>
        <strain evidence="2">17694</strain>
    </source>
</reference>
<sequence>MAKDKHKTKKSARVRAESGGQSFDSLNDPEVLEFIRTGQTQSGVNSNGRKALANMALYRCVTLIAQSVAMLPLNLIHDDEGKQAATDNPLYRLLKKQPNAYQTAYEFRLLMQGWVLQYGNAYARIVRGVGGKVLALHPIHPMQVQAEQNPDFSLRYRITRKDGALLDLDGSQMLHIRDFSDDGIVGISRVKLAKKALGIAFDAETAAESLFQNGVLAGGALSAPNALSDKAYERLKHSLHERHKGADKAGDFMILEEGLKAEKWANTASDAQHIEQRNHQIEEIARLFAVPRPLLMMDDTSWGSGISELGLFFHKYGLLPWLTAWEQALNRSLLNAQEQDRYVFKFNAGALLRGSLKEQAEFFAKALGSGGHGGWLTQNEVREISDSPRIADPEADKLRPPQQGKDRTNKEKDDEPD</sequence>